<dbReference type="GO" id="GO:0016151">
    <property type="term" value="F:nickel cation binding"/>
    <property type="evidence" value="ECO:0007669"/>
    <property type="project" value="UniProtKB-UniRule"/>
</dbReference>
<gene>
    <name evidence="3" type="primary">ureF</name>
    <name evidence="4" type="ORF">DFR31_1517</name>
</gene>
<evidence type="ECO:0000256" key="1">
    <source>
        <dbReference type="ARBA" id="ARBA00022988"/>
    </source>
</evidence>
<dbReference type="InterPro" id="IPR002639">
    <property type="entry name" value="UreF"/>
</dbReference>
<comment type="subcellular location">
    <subcellularLocation>
        <location evidence="3">Cytoplasm</location>
    </subcellularLocation>
</comment>
<accession>A0A498C5Q8</accession>
<reference evidence="4 5" key="1">
    <citation type="submission" date="2018-10" db="EMBL/GenBank/DDBJ databases">
        <title>Genomic Encyclopedia of Type Strains, Phase IV (KMG-IV): sequencing the most valuable type-strain genomes for metagenomic binning, comparative biology and taxonomic classification.</title>
        <authorList>
            <person name="Goeker M."/>
        </authorList>
    </citation>
    <scope>NUCLEOTIDE SEQUENCE [LARGE SCALE GENOMIC DNA]</scope>
    <source>
        <strain evidence="4 5">DSM 12769</strain>
    </source>
</reference>
<dbReference type="Gene3D" id="1.10.4190.10">
    <property type="entry name" value="Urease accessory protein UreF"/>
    <property type="match status" value="1"/>
</dbReference>
<dbReference type="OrthoDB" id="9798772at2"/>
<comment type="function">
    <text evidence="3">Required for maturation of urease via the functional incorporation of the urease nickel metallocenter.</text>
</comment>
<comment type="similarity">
    <text evidence="3">Belongs to the UreF family.</text>
</comment>
<comment type="subunit">
    <text evidence="3">UreD, UreF and UreG form a complex that acts as a GTP-hydrolysis-dependent molecular chaperone, activating the urease apoprotein by helping to assemble the nickel containing metallocenter of UreC. The UreE protein probably delivers the nickel.</text>
</comment>
<dbReference type="PANTHER" id="PTHR33620:SF1">
    <property type="entry name" value="UREASE ACCESSORY PROTEIN F"/>
    <property type="match status" value="1"/>
</dbReference>
<evidence type="ECO:0000256" key="3">
    <source>
        <dbReference type="HAMAP-Rule" id="MF_01385"/>
    </source>
</evidence>
<dbReference type="Proteomes" id="UP000275461">
    <property type="component" value="Unassembled WGS sequence"/>
</dbReference>
<dbReference type="EMBL" id="RCDA01000001">
    <property type="protein sequence ID" value="RLK51574.1"/>
    <property type="molecule type" value="Genomic_DNA"/>
</dbReference>
<dbReference type="AlphaFoldDB" id="A0A498C5Q8"/>
<dbReference type="InterPro" id="IPR038277">
    <property type="entry name" value="UreF_sf"/>
</dbReference>
<keyword evidence="2 3" id="KW-0143">Chaperone</keyword>
<evidence type="ECO:0000313" key="5">
    <source>
        <dbReference type="Proteomes" id="UP000275461"/>
    </source>
</evidence>
<evidence type="ECO:0000313" key="4">
    <source>
        <dbReference type="EMBL" id="RLK51574.1"/>
    </source>
</evidence>
<dbReference type="RefSeq" id="WP_121441977.1">
    <property type="nucleotide sequence ID" value="NZ_RCDA01000001.1"/>
</dbReference>
<dbReference type="PIRSF" id="PIRSF009467">
    <property type="entry name" value="Ureas_acces_UreF"/>
    <property type="match status" value="1"/>
</dbReference>
<comment type="caution">
    <text evidence="4">The sequence shown here is derived from an EMBL/GenBank/DDBJ whole genome shotgun (WGS) entry which is preliminary data.</text>
</comment>
<protein>
    <recommendedName>
        <fullName evidence="3">Urease accessory protein UreF</fullName>
    </recommendedName>
</protein>
<evidence type="ECO:0000256" key="2">
    <source>
        <dbReference type="ARBA" id="ARBA00023186"/>
    </source>
</evidence>
<keyword evidence="1 3" id="KW-0996">Nickel insertion</keyword>
<keyword evidence="5" id="KW-1185">Reference proteome</keyword>
<proteinExistence type="inferred from homology"/>
<dbReference type="HAMAP" id="MF_01385">
    <property type="entry name" value="UreF"/>
    <property type="match status" value="1"/>
</dbReference>
<dbReference type="PANTHER" id="PTHR33620">
    <property type="entry name" value="UREASE ACCESSORY PROTEIN F"/>
    <property type="match status" value="1"/>
</dbReference>
<name>A0A498C5Q8_9GAMM</name>
<dbReference type="GO" id="GO:0005737">
    <property type="term" value="C:cytoplasm"/>
    <property type="evidence" value="ECO:0007669"/>
    <property type="project" value="UniProtKB-SubCell"/>
</dbReference>
<sequence>MSTETDPGLAQRRLWQLISPTLPIGAYSYSAGLEYAVEDGWLRDADAVADWLQGQLHHALARVDIPALARLHAAWQSEDAVALHYWSQWLRASRETMELREEDRHVGQALARLLRDLDLPEAAPWVDDPIAGWPTLYALAVARWAIPLETAAEAYLWAWCENQVAAAIKLVPLGQTAGQRLLLALAEPVGEAARLGLALDDEDMGGGLPGVALASSLHETQYSRLFRS</sequence>
<dbReference type="Pfam" id="PF01730">
    <property type="entry name" value="UreF"/>
    <property type="match status" value="1"/>
</dbReference>
<organism evidence="4 5">
    <name type="scientific">Alkalispirillum mobile</name>
    <dbReference type="NCBI Taxonomy" id="85925"/>
    <lineage>
        <taxon>Bacteria</taxon>
        <taxon>Pseudomonadati</taxon>
        <taxon>Pseudomonadota</taxon>
        <taxon>Gammaproteobacteria</taxon>
        <taxon>Chromatiales</taxon>
        <taxon>Ectothiorhodospiraceae</taxon>
        <taxon>Alkalispirillum</taxon>
    </lineage>
</organism>
<keyword evidence="3" id="KW-0963">Cytoplasm</keyword>